<dbReference type="PANTHER" id="PTHR36766:SF30">
    <property type="entry name" value="TIR-NBS TYPE DISEASE RESISTANCE PROTEIN-RELATED"/>
    <property type="match status" value="1"/>
</dbReference>
<dbReference type="InterPro" id="IPR027417">
    <property type="entry name" value="P-loop_NTPase"/>
</dbReference>
<comment type="caution">
    <text evidence="3">The sequence shown here is derived from an EMBL/GenBank/DDBJ whole genome shotgun (WGS) entry which is preliminary data.</text>
</comment>
<dbReference type="Pfam" id="PF00931">
    <property type="entry name" value="NB-ARC"/>
    <property type="match status" value="1"/>
</dbReference>
<evidence type="ECO:0000313" key="4">
    <source>
        <dbReference type="Proteomes" id="UP000290289"/>
    </source>
</evidence>
<keyword evidence="1" id="KW-0611">Plant defense</keyword>
<dbReference type="PANTHER" id="PTHR36766">
    <property type="entry name" value="PLANT BROAD-SPECTRUM MILDEW RESISTANCE PROTEIN RPW8"/>
    <property type="match status" value="1"/>
</dbReference>
<reference evidence="3 4" key="1">
    <citation type="submission" date="2018-10" db="EMBL/GenBank/DDBJ databases">
        <title>A high-quality apple genome assembly.</title>
        <authorList>
            <person name="Hu J."/>
        </authorList>
    </citation>
    <scope>NUCLEOTIDE SEQUENCE [LARGE SCALE GENOMIC DNA]</scope>
    <source>
        <strain evidence="4">cv. HFTH1</strain>
        <tissue evidence="3">Young leaf</tissue>
    </source>
</reference>
<accession>A0A498ICY7</accession>
<dbReference type="GO" id="GO:0043531">
    <property type="term" value="F:ADP binding"/>
    <property type="evidence" value="ECO:0007669"/>
    <property type="project" value="InterPro"/>
</dbReference>
<proteinExistence type="predicted"/>
<dbReference type="EMBL" id="RDQH01000338">
    <property type="protein sequence ID" value="RXH81316.1"/>
    <property type="molecule type" value="Genomic_DNA"/>
</dbReference>
<dbReference type="SUPFAM" id="SSF52540">
    <property type="entry name" value="P-loop containing nucleoside triphosphate hydrolases"/>
    <property type="match status" value="1"/>
</dbReference>
<protein>
    <recommendedName>
        <fullName evidence="2">NB-ARC domain-containing protein</fullName>
    </recommendedName>
</protein>
<organism evidence="3 4">
    <name type="scientific">Malus domestica</name>
    <name type="common">Apple</name>
    <name type="synonym">Pyrus malus</name>
    <dbReference type="NCBI Taxonomy" id="3750"/>
    <lineage>
        <taxon>Eukaryota</taxon>
        <taxon>Viridiplantae</taxon>
        <taxon>Streptophyta</taxon>
        <taxon>Embryophyta</taxon>
        <taxon>Tracheophyta</taxon>
        <taxon>Spermatophyta</taxon>
        <taxon>Magnoliopsida</taxon>
        <taxon>eudicotyledons</taxon>
        <taxon>Gunneridae</taxon>
        <taxon>Pentapetalae</taxon>
        <taxon>rosids</taxon>
        <taxon>fabids</taxon>
        <taxon>Rosales</taxon>
        <taxon>Rosaceae</taxon>
        <taxon>Amygdaloideae</taxon>
        <taxon>Maleae</taxon>
        <taxon>Malus</taxon>
    </lineage>
</organism>
<dbReference type="Proteomes" id="UP000290289">
    <property type="component" value="Chromosome 12"/>
</dbReference>
<sequence>MGRSGNTTLAKRVYHHAKVRGYFDRFFWMCVTQHCQSRKVWEDVLIGLTSGTNELKQDILKMTNAEIVWKLCNIQLQRKCLVLLDDKSLKSGFPVSAEIKSQTLLTTCCSEVALYVDINVGRSNLNSMKQKLRKQILAQCEVLPLTITVLAGLLSKKISFEEWTIVNKHVDVFVGRGMYEE</sequence>
<dbReference type="AlphaFoldDB" id="A0A498ICY7"/>
<evidence type="ECO:0000259" key="2">
    <source>
        <dbReference type="Pfam" id="PF00931"/>
    </source>
</evidence>
<dbReference type="Gene3D" id="3.40.50.300">
    <property type="entry name" value="P-loop containing nucleotide triphosphate hydrolases"/>
    <property type="match status" value="1"/>
</dbReference>
<evidence type="ECO:0000313" key="3">
    <source>
        <dbReference type="EMBL" id="RXH81316.1"/>
    </source>
</evidence>
<dbReference type="GO" id="GO:0006952">
    <property type="term" value="P:defense response"/>
    <property type="evidence" value="ECO:0007669"/>
    <property type="project" value="UniProtKB-KW"/>
</dbReference>
<dbReference type="InterPro" id="IPR002182">
    <property type="entry name" value="NB-ARC"/>
</dbReference>
<name>A0A498ICY7_MALDO</name>
<evidence type="ECO:0000256" key="1">
    <source>
        <dbReference type="ARBA" id="ARBA00022821"/>
    </source>
</evidence>
<feature type="domain" description="NB-ARC" evidence="2">
    <location>
        <begin position="1"/>
        <end position="118"/>
    </location>
</feature>
<keyword evidence="4" id="KW-1185">Reference proteome</keyword>
<gene>
    <name evidence="3" type="ORF">DVH24_005230</name>
</gene>